<evidence type="ECO:0008006" key="2">
    <source>
        <dbReference type="Google" id="ProtNLM"/>
    </source>
</evidence>
<dbReference type="GO" id="GO:0016829">
    <property type="term" value="F:lyase activity"/>
    <property type="evidence" value="ECO:0007669"/>
    <property type="project" value="InterPro"/>
</dbReference>
<comment type="caution">
    <text evidence="1">The sequence shown here is derived from an EMBL/GenBank/DDBJ whole genome shotgun (WGS) entry which is preliminary data.</text>
</comment>
<protein>
    <recommendedName>
        <fullName evidence="2">Acetoacetate decarboxylase</fullName>
    </recommendedName>
</protein>
<sequence>MKYQLADSKSKTFGPKNEVEHAYYSGMIIQRVRGFVNDEEAMELINWGSSSRAKPVDPKSVRIKGDTGTNGLFNAFKPTNIELYEKLLPPHLSVPVIPVVSLVTVDYNTGNSVTRYNEGMVMIKGVCSDGTETWFVLSMPVETWLMMEMGVDWGFPKRLFDITVKNEKTLVLDKGITHLALERTQNSPSDESDILIPSGDAWGINNMAVIHPIKKDILLIFSYGPISVQERIFSKIGVSVDRTQPWAGLIPEGLISNGVFQRYISVGDSAIRKKFQNQ</sequence>
<organism evidence="1">
    <name type="scientific">marine sediment metagenome</name>
    <dbReference type="NCBI Taxonomy" id="412755"/>
    <lineage>
        <taxon>unclassified sequences</taxon>
        <taxon>metagenomes</taxon>
        <taxon>ecological metagenomes</taxon>
    </lineage>
</organism>
<dbReference type="Pfam" id="PF06314">
    <property type="entry name" value="ADC"/>
    <property type="match status" value="1"/>
</dbReference>
<dbReference type="Gene3D" id="2.40.400.10">
    <property type="entry name" value="Acetoacetate decarboxylase-like"/>
    <property type="match status" value="1"/>
</dbReference>
<name>A0A0F9QXV6_9ZZZZ</name>
<reference evidence="1" key="1">
    <citation type="journal article" date="2015" name="Nature">
        <title>Complex archaea that bridge the gap between prokaryotes and eukaryotes.</title>
        <authorList>
            <person name="Spang A."/>
            <person name="Saw J.H."/>
            <person name="Jorgensen S.L."/>
            <person name="Zaremba-Niedzwiedzka K."/>
            <person name="Martijn J."/>
            <person name="Lind A.E."/>
            <person name="van Eijk R."/>
            <person name="Schleper C."/>
            <person name="Guy L."/>
            <person name="Ettema T.J."/>
        </authorList>
    </citation>
    <scope>NUCLEOTIDE SEQUENCE</scope>
</reference>
<proteinExistence type="predicted"/>
<accession>A0A0F9QXV6</accession>
<dbReference type="InterPro" id="IPR023375">
    <property type="entry name" value="ADC_dom_sf"/>
</dbReference>
<dbReference type="SUPFAM" id="SSF160104">
    <property type="entry name" value="Acetoacetate decarboxylase-like"/>
    <property type="match status" value="1"/>
</dbReference>
<dbReference type="InterPro" id="IPR010451">
    <property type="entry name" value="Acetoacetate_decarboxylase"/>
</dbReference>
<dbReference type="EMBL" id="LAZR01001180">
    <property type="protein sequence ID" value="KKN49170.1"/>
    <property type="molecule type" value="Genomic_DNA"/>
</dbReference>
<dbReference type="AlphaFoldDB" id="A0A0F9QXV6"/>
<evidence type="ECO:0000313" key="1">
    <source>
        <dbReference type="EMBL" id="KKN49170.1"/>
    </source>
</evidence>
<gene>
    <name evidence="1" type="ORF">LCGC14_0645500</name>
</gene>